<proteinExistence type="predicted"/>
<feature type="region of interest" description="Disordered" evidence="1">
    <location>
        <begin position="63"/>
        <end position="97"/>
    </location>
</feature>
<evidence type="ECO:0000313" key="3">
    <source>
        <dbReference type="Proteomes" id="UP000306628"/>
    </source>
</evidence>
<keyword evidence="3" id="KW-1185">Reference proteome</keyword>
<dbReference type="Proteomes" id="UP000306628">
    <property type="component" value="Unassembled WGS sequence"/>
</dbReference>
<gene>
    <name evidence="2" type="ORF">ETD85_58420</name>
</gene>
<accession>A0A5S4F7N3</accession>
<comment type="caution">
    <text evidence="2">The sequence shown here is derived from an EMBL/GenBank/DDBJ whole genome shotgun (WGS) entry which is preliminary data.</text>
</comment>
<reference evidence="2 3" key="1">
    <citation type="submission" date="2019-05" db="EMBL/GenBank/DDBJ databases">
        <title>Draft genome sequence of Nonomuraea zeae DSM 100528.</title>
        <authorList>
            <person name="Saricaoglu S."/>
            <person name="Isik K."/>
        </authorList>
    </citation>
    <scope>NUCLEOTIDE SEQUENCE [LARGE SCALE GENOMIC DNA]</scope>
    <source>
        <strain evidence="2 3">DSM 100528</strain>
    </source>
</reference>
<feature type="non-terminal residue" evidence="2">
    <location>
        <position position="249"/>
    </location>
</feature>
<sequence length="249" mass="24581">MTRQRSGLLSAIVAGLPATLAGAAVYGLLIGLTEYEIGLATIGVGTLAALGVTATRTADPVTTAGRTTGLGITTTGTADPGITTARSAGLGTASARTTDPDIAATRTTALGGTADPGITTAGPISLGATSARTADLGVISAARTADSLLPPLAALLGLAGAALGEVVGTALLLVDLAGQEGLPMSYATAATEAVTGFHALIGESPECILYWAVSAITAYTVATRRTTRRARKHARTLFSPTPANTPPMA</sequence>
<dbReference type="EMBL" id="VCKX01000449">
    <property type="protein sequence ID" value="TMR12338.1"/>
    <property type="molecule type" value="Genomic_DNA"/>
</dbReference>
<dbReference type="AlphaFoldDB" id="A0A5S4F7N3"/>
<organism evidence="2 3">
    <name type="scientific">Nonomuraea zeae</name>
    <dbReference type="NCBI Taxonomy" id="1642303"/>
    <lineage>
        <taxon>Bacteria</taxon>
        <taxon>Bacillati</taxon>
        <taxon>Actinomycetota</taxon>
        <taxon>Actinomycetes</taxon>
        <taxon>Streptosporangiales</taxon>
        <taxon>Streptosporangiaceae</taxon>
        <taxon>Nonomuraea</taxon>
    </lineage>
</organism>
<evidence type="ECO:0000256" key="1">
    <source>
        <dbReference type="SAM" id="MobiDB-lite"/>
    </source>
</evidence>
<name>A0A5S4F7N3_9ACTN</name>
<protein>
    <submittedName>
        <fullName evidence="2">Uncharacterized protein</fullName>
    </submittedName>
</protein>
<dbReference type="RefSeq" id="WP_206059558.1">
    <property type="nucleotide sequence ID" value="NZ_VCKX01000449.1"/>
</dbReference>
<feature type="compositionally biased region" description="Low complexity" evidence="1">
    <location>
        <begin position="63"/>
        <end position="85"/>
    </location>
</feature>
<evidence type="ECO:0000313" key="2">
    <source>
        <dbReference type="EMBL" id="TMR12338.1"/>
    </source>
</evidence>